<dbReference type="SUPFAM" id="SSF52540">
    <property type="entry name" value="P-loop containing nucleoside triphosphate hydrolases"/>
    <property type="match status" value="1"/>
</dbReference>
<dbReference type="GeneID" id="85228832"/>
<gene>
    <name evidence="7" type="primary">rfcL</name>
    <name evidence="10" type="ORF">F1737_01645</name>
</gene>
<evidence type="ECO:0000256" key="7">
    <source>
        <dbReference type="HAMAP-Rule" id="MF_01508"/>
    </source>
</evidence>
<evidence type="ECO:0000256" key="2">
    <source>
        <dbReference type="ARBA" id="ARBA00014793"/>
    </source>
</evidence>
<protein>
    <recommendedName>
        <fullName evidence="2 7">Replication factor C large subunit</fullName>
        <shortName evidence="7">RFC large subunit</shortName>
    </recommendedName>
    <alternativeName>
        <fullName evidence="6 7">Clamp loader large subunit</fullName>
    </alternativeName>
</protein>
<evidence type="ECO:0000256" key="6">
    <source>
        <dbReference type="ARBA" id="ARBA00032141"/>
    </source>
</evidence>
<dbReference type="Proteomes" id="UP001301797">
    <property type="component" value="Chromosome"/>
</dbReference>
<dbReference type="GO" id="GO:0003689">
    <property type="term" value="F:DNA clamp loader activity"/>
    <property type="evidence" value="ECO:0007669"/>
    <property type="project" value="UniProtKB-UniRule"/>
</dbReference>
<evidence type="ECO:0000256" key="1">
    <source>
        <dbReference type="ARBA" id="ARBA00006878"/>
    </source>
</evidence>
<dbReference type="KEGG" id="mefw:F1737_01645"/>
<dbReference type="Pfam" id="PF00004">
    <property type="entry name" value="AAA"/>
    <property type="match status" value="1"/>
</dbReference>
<dbReference type="CDD" id="cd00009">
    <property type="entry name" value="AAA"/>
    <property type="match status" value="1"/>
</dbReference>
<evidence type="ECO:0000313" key="10">
    <source>
        <dbReference type="EMBL" id="WOF15474.1"/>
    </source>
</evidence>
<feature type="region of interest" description="Disordered" evidence="8">
    <location>
        <begin position="414"/>
        <end position="481"/>
    </location>
</feature>
<evidence type="ECO:0000256" key="4">
    <source>
        <dbReference type="ARBA" id="ARBA00022741"/>
    </source>
</evidence>
<name>A0AA97FAM7_9EURY</name>
<keyword evidence="3 7" id="KW-0235">DNA replication</keyword>
<dbReference type="Gene3D" id="3.40.50.300">
    <property type="entry name" value="P-loop containing nucleotide triphosphate hydrolases"/>
    <property type="match status" value="1"/>
</dbReference>
<dbReference type="InterPro" id="IPR027417">
    <property type="entry name" value="P-loop_NTPase"/>
</dbReference>
<dbReference type="NCBIfam" id="NF003232">
    <property type="entry name" value="PRK04195.2-2"/>
    <property type="match status" value="1"/>
</dbReference>
<dbReference type="SMART" id="SM00382">
    <property type="entry name" value="AAA"/>
    <property type="match status" value="1"/>
</dbReference>
<dbReference type="PANTHER" id="PTHR23389:SF6">
    <property type="entry name" value="REPLICATION FACTOR C SUBUNIT 1"/>
    <property type="match status" value="1"/>
</dbReference>
<sequence length="481" mass="53991">MQDWVEKYRPQSVSDIVGNKEAVRQMVEWAKNWQRGQEPLLLYGKPGIGKTSAAYALARDMGWEIVELNASDQRTKGIIERIAGSTATTMSLTGASRKLLLFDEADNLHGSADRGGARAILDIIKISMQPIILIANDLYGIAKELKGACEPVQFKAIQARSIAPRLRYICSAEKISCSDDSIRDISESSSGDMRAAVNMLFAASAGKDTLSEDMIATAEKDERSTIFELVGAVLKGQSDRRLMELSSNISDTPDTTEQWVEESIFQMKGIESQYLAYKNLSVADTYVGNTYRRQYYTLWKYASSLMLIGCADAAGGCGVFERIMPPSRWRKMAGGKKQKNLRIRVLNKLSEGYHVPEDTLRDELLTSVSVLVDLNPMKFAKDFELDKDELNFFLHDNTRSAEIIKEIKKEIREREKAEKKKEKSLSSKKTKKLVETVKEKPPAQPEISEKTKDEKKDTISSDEENENGKKQAETQSTLFSF</sequence>
<feature type="compositionally biased region" description="Basic and acidic residues" evidence="8">
    <location>
        <begin position="432"/>
        <end position="459"/>
    </location>
</feature>
<dbReference type="InterPro" id="IPR003959">
    <property type="entry name" value="ATPase_AAA_core"/>
</dbReference>
<feature type="domain" description="AAA+ ATPase" evidence="9">
    <location>
        <begin position="36"/>
        <end position="176"/>
    </location>
</feature>
<dbReference type="Gene3D" id="1.10.8.60">
    <property type="match status" value="1"/>
</dbReference>
<dbReference type="HAMAP" id="MF_01508">
    <property type="entry name" value="RfcL"/>
    <property type="match status" value="1"/>
</dbReference>
<keyword evidence="4 7" id="KW-0547">Nucleotide-binding</keyword>
<feature type="binding site" evidence="7">
    <location>
        <begin position="44"/>
        <end position="51"/>
    </location>
    <ligand>
        <name>ATP</name>
        <dbReference type="ChEBI" id="CHEBI:30616"/>
    </ligand>
</feature>
<evidence type="ECO:0000313" key="11">
    <source>
        <dbReference type="Proteomes" id="UP001301797"/>
    </source>
</evidence>
<dbReference type="CDD" id="cd18140">
    <property type="entry name" value="HLD_clamp_RFC"/>
    <property type="match status" value="1"/>
</dbReference>
<dbReference type="Pfam" id="PF21960">
    <property type="entry name" value="RCF1-5-like_lid"/>
    <property type="match status" value="1"/>
</dbReference>
<proteinExistence type="inferred from homology"/>
<dbReference type="NCBIfam" id="NF003229">
    <property type="entry name" value="PRK04195.1-5"/>
    <property type="match status" value="1"/>
</dbReference>
<dbReference type="GO" id="GO:0006260">
    <property type="term" value="P:DNA replication"/>
    <property type="evidence" value="ECO:0007669"/>
    <property type="project" value="UniProtKB-UniRule"/>
</dbReference>
<organism evidence="10 11">
    <name type="scientific">Methanochimaera problematica</name>
    <dbReference type="NCBI Taxonomy" id="2609417"/>
    <lineage>
        <taxon>Archaea</taxon>
        <taxon>Methanobacteriati</taxon>
        <taxon>Methanobacteriota</taxon>
        <taxon>Stenosarchaea group</taxon>
        <taxon>Methanomicrobia</taxon>
        <taxon>Methanomicrobiales</taxon>
        <taxon>Methanomicrobiaceae</taxon>
        <taxon>Methanochimaera</taxon>
    </lineage>
</organism>
<evidence type="ECO:0000256" key="3">
    <source>
        <dbReference type="ARBA" id="ARBA00022705"/>
    </source>
</evidence>
<dbReference type="PANTHER" id="PTHR23389">
    <property type="entry name" value="CHROMOSOME TRANSMISSION FIDELITY FACTOR 18"/>
    <property type="match status" value="1"/>
</dbReference>
<comment type="subunit">
    <text evidence="7">Heteromultimer composed of small subunits (RfcS) and large subunits (RfcL).</text>
</comment>
<feature type="compositionally biased region" description="Basic and acidic residues" evidence="8">
    <location>
        <begin position="414"/>
        <end position="425"/>
    </location>
</feature>
<dbReference type="AlphaFoldDB" id="A0AA97FAM7"/>
<evidence type="ECO:0000256" key="8">
    <source>
        <dbReference type="SAM" id="MobiDB-lite"/>
    </source>
</evidence>
<dbReference type="InterPro" id="IPR003593">
    <property type="entry name" value="AAA+_ATPase"/>
</dbReference>
<comment type="similarity">
    <text evidence="1 7">Belongs to the activator 1 small subunits family. RfcL subfamily.</text>
</comment>
<keyword evidence="5 7" id="KW-0067">ATP-binding</keyword>
<evidence type="ECO:0000256" key="5">
    <source>
        <dbReference type="ARBA" id="ARBA00022840"/>
    </source>
</evidence>
<dbReference type="InterPro" id="IPR023935">
    <property type="entry name" value="Rep_factor-C_lsu"/>
</dbReference>
<comment type="function">
    <text evidence="7">Part of the RFC clamp loader complex which loads the PCNA sliding clamp onto DNA.</text>
</comment>
<reference evidence="10 11" key="1">
    <citation type="submission" date="2019-09" db="EMBL/GenBank/DDBJ databases">
        <title>The complete genome of Methanoplanus sp. FWC-SCC4.</title>
        <authorList>
            <person name="Chen S.-C."/>
            <person name="Zhou Y.-Z."/>
            <person name="Lai M.-C."/>
        </authorList>
    </citation>
    <scope>NUCLEOTIDE SEQUENCE [LARGE SCALE GENOMIC DNA]</scope>
    <source>
        <strain evidence="10 11">FWC-SCC4</strain>
    </source>
</reference>
<keyword evidence="11" id="KW-1185">Reference proteome</keyword>
<evidence type="ECO:0000259" key="9">
    <source>
        <dbReference type="SMART" id="SM00382"/>
    </source>
</evidence>
<accession>A0AA97FAM7</accession>
<dbReference type="GO" id="GO:0016887">
    <property type="term" value="F:ATP hydrolysis activity"/>
    <property type="evidence" value="ECO:0007669"/>
    <property type="project" value="InterPro"/>
</dbReference>
<dbReference type="RefSeq" id="WP_317137044.1">
    <property type="nucleotide sequence ID" value="NZ_CP043875.1"/>
</dbReference>
<dbReference type="EMBL" id="CP043875">
    <property type="protein sequence ID" value="WOF15474.1"/>
    <property type="molecule type" value="Genomic_DNA"/>
</dbReference>
<dbReference type="InterPro" id="IPR047854">
    <property type="entry name" value="RFC_lid"/>
</dbReference>
<dbReference type="GO" id="GO:0005524">
    <property type="term" value="F:ATP binding"/>
    <property type="evidence" value="ECO:0007669"/>
    <property type="project" value="UniProtKB-UniRule"/>
</dbReference>